<dbReference type="CDD" id="cd12320">
    <property type="entry name" value="RRM6_RBM19_RRM5_MRD1"/>
    <property type="match status" value="1"/>
</dbReference>
<name>A0A1Y2D6N3_9PEZI</name>
<evidence type="ECO:0000256" key="2">
    <source>
        <dbReference type="PROSITE-ProRule" id="PRU00176"/>
    </source>
</evidence>
<dbReference type="GO" id="GO:0000472">
    <property type="term" value="P:endonucleolytic cleavage to generate mature 5'-end of SSU-rRNA from (SSU-rRNA, 5.8S rRNA, LSU-rRNA)"/>
    <property type="evidence" value="ECO:0007669"/>
    <property type="project" value="EnsemblFungi"/>
</dbReference>
<feature type="region of interest" description="Disordered" evidence="4">
    <location>
        <begin position="155"/>
        <end position="218"/>
    </location>
</feature>
<dbReference type="OrthoDB" id="439639at2759"/>
<feature type="coiled-coil region" evidence="3">
    <location>
        <begin position="768"/>
        <end position="795"/>
    </location>
</feature>
<feature type="compositionally biased region" description="Basic and acidic residues" evidence="4">
    <location>
        <begin position="266"/>
        <end position="281"/>
    </location>
</feature>
<feature type="region of interest" description="Disordered" evidence="4">
    <location>
        <begin position="87"/>
        <end position="115"/>
    </location>
</feature>
<feature type="domain" description="RRM" evidence="5">
    <location>
        <begin position="591"/>
        <end position="674"/>
    </location>
</feature>
<dbReference type="Gene3D" id="3.30.70.330">
    <property type="match status" value="5"/>
</dbReference>
<dbReference type="GeneID" id="63769878"/>
<dbReference type="RefSeq" id="XP_040709328.1">
    <property type="nucleotide sequence ID" value="XM_040853666.1"/>
</dbReference>
<evidence type="ECO:0000256" key="4">
    <source>
        <dbReference type="SAM" id="MobiDB-lite"/>
    </source>
</evidence>
<protein>
    <recommendedName>
        <fullName evidence="5">RRM domain-containing protein</fullName>
    </recommendedName>
</protein>
<feature type="domain" description="RRM" evidence="5">
    <location>
        <begin position="4"/>
        <end position="76"/>
    </location>
</feature>
<feature type="domain" description="RRM" evidence="5">
    <location>
        <begin position="696"/>
        <end position="773"/>
    </location>
</feature>
<sequence>METSRIFVRGLQPNIKEADFRKHFSSRGHITDVKLKPERGIAFVGYKSPEEAAEAVKYFNRSFIRMSKLSVELAKPIGDVSLLKSRQQTTAVQSAPTRSVVQPPETKEVNAKKRKRDLSYDAKLQEFLGVMQPGKNPENSALEVDEETNPRKIVALSGEESDNEYEKIPSRNRSIVEPTTSKKVTTPSGAASNSIIPGDASGDTVSDAQDPPCALSGKAATDDDWLRLRTNRLLDLMDDDDIAAIPSRAEPSTSLPPTPVPTKSYAEPERTDEADGDKPEPDSLEEETPLQSISRTRRLFIRNLSYKITEEDIRKFFEQYGSLEEVHLPMDRSGKNKGFAFVAFVESDSAVAAFQKADKASLSGRILHLLPGSTKRDTVDEFELSKLPLKTQQLLKKKAKAATSKFDWNSLFMNQDAVNSSVAARLGISKSELLDPTSADAAVKQAIAETSTLQDVKAFFTANGVNLDAFKSSPRSYAVILCKNFSYGTNTAEELRSAFEVHGQVTRVLIPPSATIAIIQFANEVDGRTAFDKLKYSRFGNNMLFLEPGPQNLFSQREQGVAVSTKPSDTQKVSASELLERGDNDGDIESTSLYVKSLSFATTTTQLAEAFQHLEGFQSARVKTKSDAKKPGQVLSMGFGFVSFSTKAAAEAALKAMDGTVLHGHKLQVRASHRGNDVAEERRREDHAKKVAGQKTKIVCRNLPFEATKSDLRALFGTYGQIRKIRIPKNVSNRSKGFAFIEFTTVREAENAFNALCDTHLLGRRLVLEYAEADAADAEAEIEAMQQKVGGQVNKVALQRLTGVGRKRVNLGEDEDEGGI</sequence>
<dbReference type="GO" id="GO:0000447">
    <property type="term" value="P:endonucleolytic cleavage in ITS1 to separate SSU-rRNA from 5.8S rRNA and LSU-rRNA from tricistronic rRNA transcript (SSU-rRNA, 5.8S rRNA, LSU-rRNA)"/>
    <property type="evidence" value="ECO:0007669"/>
    <property type="project" value="EnsemblFungi"/>
</dbReference>
<keyword evidence="3" id="KW-0175">Coiled coil</keyword>
<dbReference type="GO" id="GO:0032040">
    <property type="term" value="C:small-subunit processome"/>
    <property type="evidence" value="ECO:0007669"/>
    <property type="project" value="EnsemblFungi"/>
</dbReference>
<dbReference type="InterPro" id="IPR035979">
    <property type="entry name" value="RBD_domain_sf"/>
</dbReference>
<evidence type="ECO:0000313" key="6">
    <source>
        <dbReference type="EMBL" id="ORY54804.1"/>
    </source>
</evidence>
<feature type="compositionally biased region" description="Polar residues" evidence="4">
    <location>
        <begin position="171"/>
        <end position="195"/>
    </location>
</feature>
<evidence type="ECO:0000256" key="3">
    <source>
        <dbReference type="SAM" id="Coils"/>
    </source>
</evidence>
<dbReference type="GO" id="GO:0034462">
    <property type="term" value="P:small-subunit processome assembly"/>
    <property type="evidence" value="ECO:0007669"/>
    <property type="project" value="EnsemblFungi"/>
</dbReference>
<dbReference type="PANTHER" id="PTHR48025:SF1">
    <property type="entry name" value="RRM DOMAIN-CONTAINING PROTEIN"/>
    <property type="match status" value="1"/>
</dbReference>
<evidence type="ECO:0000256" key="1">
    <source>
        <dbReference type="ARBA" id="ARBA00022884"/>
    </source>
</evidence>
<dbReference type="InterPro" id="IPR050502">
    <property type="entry name" value="Euk_RNA-bind_prot"/>
</dbReference>
<dbReference type="SUPFAM" id="SSF54928">
    <property type="entry name" value="RNA-binding domain, RBD"/>
    <property type="match status" value="4"/>
</dbReference>
<evidence type="ECO:0000259" key="5">
    <source>
        <dbReference type="PROSITE" id="PS50102"/>
    </source>
</evidence>
<dbReference type="GO" id="GO:0042134">
    <property type="term" value="F:rRNA primary transcript binding"/>
    <property type="evidence" value="ECO:0007669"/>
    <property type="project" value="EnsemblFungi"/>
</dbReference>
<feature type="region of interest" description="Disordered" evidence="4">
    <location>
        <begin position="246"/>
        <end position="291"/>
    </location>
</feature>
<dbReference type="InterPro" id="IPR012677">
    <property type="entry name" value="Nucleotide-bd_a/b_plait_sf"/>
</dbReference>
<evidence type="ECO:0000313" key="7">
    <source>
        <dbReference type="Proteomes" id="UP000193689"/>
    </source>
</evidence>
<dbReference type="PROSITE" id="PS50102">
    <property type="entry name" value="RRM"/>
    <property type="match status" value="4"/>
</dbReference>
<dbReference type="Pfam" id="PF00076">
    <property type="entry name" value="RRM_1"/>
    <property type="match status" value="4"/>
</dbReference>
<dbReference type="FunCoup" id="A0A1Y2D6N3">
    <property type="interactions" value="1126"/>
</dbReference>
<proteinExistence type="predicted"/>
<keyword evidence="1 2" id="KW-0694">RNA-binding</keyword>
<dbReference type="SMART" id="SM00360">
    <property type="entry name" value="RRM"/>
    <property type="match status" value="5"/>
</dbReference>
<dbReference type="STRING" id="1141098.A0A1Y2D6N3"/>
<dbReference type="GO" id="GO:0030686">
    <property type="term" value="C:90S preribosome"/>
    <property type="evidence" value="ECO:0007669"/>
    <property type="project" value="EnsemblFungi"/>
</dbReference>
<dbReference type="Proteomes" id="UP000193689">
    <property type="component" value="Unassembled WGS sequence"/>
</dbReference>
<dbReference type="GO" id="GO:0000480">
    <property type="term" value="P:endonucleolytic cleavage in 5'-ETS of tricistronic rRNA transcript (SSU-rRNA, 5.8S rRNA, LSU-rRNA)"/>
    <property type="evidence" value="ECO:0007669"/>
    <property type="project" value="EnsemblFungi"/>
</dbReference>
<reference evidence="6 7" key="1">
    <citation type="submission" date="2016-07" db="EMBL/GenBank/DDBJ databases">
        <title>Pervasive Adenine N6-methylation of Active Genes in Fungi.</title>
        <authorList>
            <consortium name="DOE Joint Genome Institute"/>
            <person name="Mondo S.J."/>
            <person name="Dannebaum R.O."/>
            <person name="Kuo R.C."/>
            <person name="Labutti K."/>
            <person name="Haridas S."/>
            <person name="Kuo A."/>
            <person name="Salamov A."/>
            <person name="Ahrendt S.R."/>
            <person name="Lipzen A."/>
            <person name="Sullivan W."/>
            <person name="Andreopoulos W.B."/>
            <person name="Clum A."/>
            <person name="Lindquist E."/>
            <person name="Daum C."/>
            <person name="Ramamoorthy G.K."/>
            <person name="Gryganskyi A."/>
            <person name="Culley D."/>
            <person name="Magnuson J.K."/>
            <person name="James T.Y."/>
            <person name="O'Malley M.A."/>
            <person name="Stajich J.E."/>
            <person name="Spatafora J.W."/>
            <person name="Visel A."/>
            <person name="Grigoriev I.V."/>
        </authorList>
    </citation>
    <scope>NUCLEOTIDE SEQUENCE [LARGE SCALE GENOMIC DNA]</scope>
    <source>
        <strain evidence="6 7">CBS 129021</strain>
    </source>
</reference>
<dbReference type="AlphaFoldDB" id="A0A1Y2D6N3"/>
<comment type="caution">
    <text evidence="6">The sequence shown here is derived from an EMBL/GenBank/DDBJ whole genome shotgun (WGS) entry which is preliminary data.</text>
</comment>
<dbReference type="InterPro" id="IPR000504">
    <property type="entry name" value="RRM_dom"/>
</dbReference>
<keyword evidence="7" id="KW-1185">Reference proteome</keyword>
<feature type="compositionally biased region" description="Basic and acidic residues" evidence="4">
    <location>
        <begin position="105"/>
        <end position="115"/>
    </location>
</feature>
<feature type="region of interest" description="Disordered" evidence="4">
    <location>
        <begin position="131"/>
        <end position="150"/>
    </location>
</feature>
<dbReference type="EMBL" id="MCFJ01000031">
    <property type="protein sequence ID" value="ORY54804.1"/>
    <property type="molecule type" value="Genomic_DNA"/>
</dbReference>
<feature type="domain" description="RRM" evidence="5">
    <location>
        <begin position="297"/>
        <end position="374"/>
    </location>
</feature>
<gene>
    <name evidence="6" type="ORF">BCR38DRAFT_145735</name>
</gene>
<organism evidence="6 7">
    <name type="scientific">Pseudomassariella vexata</name>
    <dbReference type="NCBI Taxonomy" id="1141098"/>
    <lineage>
        <taxon>Eukaryota</taxon>
        <taxon>Fungi</taxon>
        <taxon>Dikarya</taxon>
        <taxon>Ascomycota</taxon>
        <taxon>Pezizomycotina</taxon>
        <taxon>Sordariomycetes</taxon>
        <taxon>Xylariomycetidae</taxon>
        <taxon>Amphisphaeriales</taxon>
        <taxon>Pseudomassariaceae</taxon>
        <taxon>Pseudomassariella</taxon>
    </lineage>
</organism>
<dbReference type="PANTHER" id="PTHR48025">
    <property type="entry name" value="OS02G0815200 PROTEIN"/>
    <property type="match status" value="1"/>
</dbReference>
<feature type="compositionally biased region" description="Polar residues" evidence="4">
    <location>
        <begin position="87"/>
        <end position="100"/>
    </location>
</feature>
<accession>A0A1Y2D6N3</accession>
<dbReference type="InParanoid" id="A0A1Y2D6N3"/>
<dbReference type="GO" id="GO:0003729">
    <property type="term" value="F:mRNA binding"/>
    <property type="evidence" value="ECO:0007669"/>
    <property type="project" value="TreeGrafter"/>
</dbReference>